<dbReference type="STRING" id="441112.SAMN04488094_103318"/>
<evidence type="ECO:0000313" key="2">
    <source>
        <dbReference type="EMBL" id="SFC28549.1"/>
    </source>
</evidence>
<dbReference type="GO" id="GO:0030313">
    <property type="term" value="C:cell envelope"/>
    <property type="evidence" value="ECO:0007669"/>
    <property type="project" value="UniProtKB-SubCell"/>
</dbReference>
<dbReference type="EMBL" id="FOLG01000003">
    <property type="protein sequence ID" value="SFC28549.1"/>
    <property type="molecule type" value="Genomic_DNA"/>
</dbReference>
<dbReference type="InterPro" id="IPR038404">
    <property type="entry name" value="TRAP_DctP_sf"/>
</dbReference>
<proteinExistence type="predicted"/>
<dbReference type="Gene3D" id="3.40.190.170">
    <property type="entry name" value="Bacterial extracellular solute-binding protein, family 7"/>
    <property type="match status" value="1"/>
</dbReference>
<gene>
    <name evidence="2" type="ORF">SAMN04488094_103318</name>
</gene>
<keyword evidence="3" id="KW-1185">Reference proteome</keyword>
<dbReference type="Proteomes" id="UP000198728">
    <property type="component" value="Unassembled WGS sequence"/>
</dbReference>
<reference evidence="2 3" key="1">
    <citation type="submission" date="2016-10" db="EMBL/GenBank/DDBJ databases">
        <authorList>
            <person name="de Groot N.N."/>
        </authorList>
    </citation>
    <scope>NUCLEOTIDE SEQUENCE [LARGE SCALE GENOMIC DNA]</scope>
    <source>
        <strain evidence="2 3">DSM 19548</strain>
    </source>
</reference>
<name>A0A1I1HWL1_9RHOB</name>
<evidence type="ECO:0000256" key="1">
    <source>
        <dbReference type="ARBA" id="ARBA00004196"/>
    </source>
</evidence>
<dbReference type="AlphaFoldDB" id="A0A1I1HWL1"/>
<organism evidence="2 3">
    <name type="scientific">Tropicimonas isoalkanivorans</name>
    <dbReference type="NCBI Taxonomy" id="441112"/>
    <lineage>
        <taxon>Bacteria</taxon>
        <taxon>Pseudomonadati</taxon>
        <taxon>Pseudomonadota</taxon>
        <taxon>Alphaproteobacteria</taxon>
        <taxon>Rhodobacterales</taxon>
        <taxon>Roseobacteraceae</taxon>
        <taxon>Tropicimonas</taxon>
    </lineage>
</organism>
<comment type="subcellular location">
    <subcellularLocation>
        <location evidence="1">Cell envelope</location>
    </subcellularLocation>
</comment>
<protein>
    <submittedName>
        <fullName evidence="2">Uncharacterized protein</fullName>
    </submittedName>
</protein>
<sequence length="81" mass="8529">MSSGAVDAATRTFNYTPSELPVLTLIGDLIVFGTDPRAGAAAMTKSILIDCAACQEEAEQDNIEILFAVSTAPYNLMCKGN</sequence>
<evidence type="ECO:0000313" key="3">
    <source>
        <dbReference type="Proteomes" id="UP000198728"/>
    </source>
</evidence>
<accession>A0A1I1HWL1</accession>